<evidence type="ECO:0000313" key="3">
    <source>
        <dbReference type="Proteomes" id="UP001358417"/>
    </source>
</evidence>
<sequence length="591" mass="66551">MAQLGRRNIDSGRQPTIPYDILHRLPPNAVKIRPSHTSISKVSSYEYTQNWTALSSTHSIFDGGLRWQRSTFEARLTNLNPECSTWVLLVEDISSQLAKTLQSSLNVDPQFFAEHLINSSWVPSGRTDHQQIEDPPTPYTDAEASTWWTKRFQKCHASIKWYRPYTLRLIRGSMRLSRRQYRFHRETSTDDESESESETSAQETQLDMMAICNSRRRHLDLRLENGEWDYETSTSERLQNGDKLAVEERVSLWKGTLGSREIGIWTFLLVGNTAEKVHFQAPGMPAIETRPLPLTLFVESESAAQGKKGSRRHSYGSFPRNNGPQCLPKHNQITPGAGIDNSQDSVPQNTHTPAASEIAVDQLGAPHSMGQCDESQRNGSVHFSPPSDIGRRRLPFQNCASRGPASDYQIFDPCPQGLVAQLSTTLEDLALWLEREAQPSLTKSYALGPMSAVFFIIHCDTMDFLQLVESFIDNVHSLAEDELTLQRNIAIWRRLVNILGAELRALTKSIPPFTAFLCGPTNDKGKTSDQHSIKDASENLLEEILRVQKRLDKLFHVLVSSLSIVESRRGIAEAESVTKLTELGKLTCPQN</sequence>
<evidence type="ECO:0000313" key="2">
    <source>
        <dbReference type="EMBL" id="KAK5059732.1"/>
    </source>
</evidence>
<name>A0AAV9NIT8_9EURO</name>
<keyword evidence="3" id="KW-1185">Reference proteome</keyword>
<evidence type="ECO:0000256" key="1">
    <source>
        <dbReference type="SAM" id="MobiDB-lite"/>
    </source>
</evidence>
<feature type="compositionally biased region" description="Polar residues" evidence="1">
    <location>
        <begin position="340"/>
        <end position="352"/>
    </location>
</feature>
<reference evidence="2 3" key="1">
    <citation type="submission" date="2023-08" db="EMBL/GenBank/DDBJ databases">
        <title>Black Yeasts Isolated from many extreme environments.</title>
        <authorList>
            <person name="Coleine C."/>
            <person name="Stajich J.E."/>
            <person name="Selbmann L."/>
        </authorList>
    </citation>
    <scope>NUCLEOTIDE SEQUENCE [LARGE SCALE GENOMIC DNA]</scope>
    <source>
        <strain evidence="2 3">CCFEE 5792</strain>
    </source>
</reference>
<dbReference type="EMBL" id="JAVRRD010000004">
    <property type="protein sequence ID" value="KAK5059732.1"/>
    <property type="molecule type" value="Genomic_DNA"/>
</dbReference>
<dbReference type="Proteomes" id="UP001358417">
    <property type="component" value="Unassembled WGS sequence"/>
</dbReference>
<comment type="caution">
    <text evidence="2">The sequence shown here is derived from an EMBL/GenBank/DDBJ whole genome shotgun (WGS) entry which is preliminary data.</text>
</comment>
<accession>A0AAV9NIT8</accession>
<dbReference type="RefSeq" id="XP_064709553.1">
    <property type="nucleotide sequence ID" value="XM_064853154.1"/>
</dbReference>
<dbReference type="AlphaFoldDB" id="A0AAV9NIT8"/>
<feature type="region of interest" description="Disordered" evidence="1">
    <location>
        <begin position="366"/>
        <end position="394"/>
    </location>
</feature>
<feature type="region of interest" description="Disordered" evidence="1">
    <location>
        <begin position="184"/>
        <end position="203"/>
    </location>
</feature>
<proteinExistence type="predicted"/>
<organism evidence="2 3">
    <name type="scientific">Exophiala bonariae</name>
    <dbReference type="NCBI Taxonomy" id="1690606"/>
    <lineage>
        <taxon>Eukaryota</taxon>
        <taxon>Fungi</taxon>
        <taxon>Dikarya</taxon>
        <taxon>Ascomycota</taxon>
        <taxon>Pezizomycotina</taxon>
        <taxon>Eurotiomycetes</taxon>
        <taxon>Chaetothyriomycetidae</taxon>
        <taxon>Chaetothyriales</taxon>
        <taxon>Herpotrichiellaceae</taxon>
        <taxon>Exophiala</taxon>
    </lineage>
</organism>
<feature type="region of interest" description="Disordered" evidence="1">
    <location>
        <begin position="303"/>
        <end position="352"/>
    </location>
</feature>
<protein>
    <submittedName>
        <fullName evidence="2">Uncharacterized protein</fullName>
    </submittedName>
</protein>
<dbReference type="GeneID" id="89977773"/>
<gene>
    <name evidence="2" type="ORF">LTR84_009615</name>
</gene>